<keyword evidence="1" id="KW-0732">Signal</keyword>
<feature type="domain" description="DUF11" evidence="2">
    <location>
        <begin position="320"/>
        <end position="418"/>
    </location>
</feature>
<proteinExistence type="predicted"/>
<dbReference type="PATRIC" id="fig|1182568.3.peg.1702"/>
<dbReference type="Proteomes" id="UP000077363">
    <property type="component" value="Chromosome"/>
</dbReference>
<gene>
    <name evidence="3" type="ORF">SU48_08185</name>
</gene>
<organism evidence="3 4">
    <name type="scientific">Deinococcus puniceus</name>
    <dbReference type="NCBI Taxonomy" id="1182568"/>
    <lineage>
        <taxon>Bacteria</taxon>
        <taxon>Thermotogati</taxon>
        <taxon>Deinococcota</taxon>
        <taxon>Deinococci</taxon>
        <taxon>Deinococcales</taxon>
        <taxon>Deinococcaceae</taxon>
        <taxon>Deinococcus</taxon>
    </lineage>
</organism>
<dbReference type="AlphaFoldDB" id="A0A172T9W6"/>
<feature type="chain" id="PRO_5008000553" description="DUF11 domain-containing protein" evidence="1">
    <location>
        <begin position="20"/>
        <end position="903"/>
    </location>
</feature>
<dbReference type="InterPro" id="IPR047589">
    <property type="entry name" value="DUF11_rpt"/>
</dbReference>
<dbReference type="OrthoDB" id="51847at2"/>
<evidence type="ECO:0000313" key="3">
    <source>
        <dbReference type="EMBL" id="ANE43752.1"/>
    </source>
</evidence>
<evidence type="ECO:0000259" key="2">
    <source>
        <dbReference type="Pfam" id="PF01345"/>
    </source>
</evidence>
<dbReference type="Gene3D" id="2.60.40.1120">
    <property type="entry name" value="Carboxypeptidase-like, regulatory domain"/>
    <property type="match status" value="1"/>
</dbReference>
<evidence type="ECO:0000313" key="4">
    <source>
        <dbReference type="Proteomes" id="UP000077363"/>
    </source>
</evidence>
<keyword evidence="4" id="KW-1185">Reference proteome</keyword>
<name>A0A172T9W6_9DEIO</name>
<protein>
    <recommendedName>
        <fullName evidence="2">DUF11 domain-containing protein</fullName>
    </recommendedName>
</protein>
<sequence>MNMNVKLGIFALTSVLLLASCGGGDQTITPPAVTVGTIALPANPSGYTLTIRDSGGNIIAPSMYSSLAPGAYTATYSKDGFIPQTQNFTAEAGKTTNLVYPTLQANTVSGAFYMDANGKMVAITKDDLNNAGTKFAFYAWMENETGGIDPTKVGGTADPAAPTAGEMDEVAPLLSQNVAGGYVGYKAADGKVYPIVGANVRWDILEQTGSVRFAAADDGGQASGSPVTGQDINDNALSANTYTNSATGNNVRFPSSTDYPLYNVTGVNTPDTNGFTWTALNHDPAVTTQATARIRVIAYVNGTEVTKRFLNKTFAPSARLTIVKTPKDNQAGINQSRDFAITVSNTGAGPATAIRLSDVLRSGDAAAYSVTAPAGTTANATDGFDVTFDLAAGASRTFTLPAQASAVGVYCDVATIVSYNNGAFGTVTPTLSDQACLTVTAPSLGISKTLGTLDNAGAFTPIASGVVVGPNVPVVARITVSNNGNAPATNVVVTDTIANNTVAANYAIQGNITTAPQTVNTSKTGDDGFTTGQFNLAPGATQSFTFAASGTVDGDYCDQGTFTATSNNGAAVTGASGIPCFKVASPRLAITKVNTQVAGQPPLNQLTPGSSYQSVITVTNSGSATATAVAVKDLLGNLNNVFMNYGSGSYTVSGTAQPGSVTFDAATRTVSTVPATVNLAPGQVLTLTLTSSVAAGTPRGSYCNTGSYTSTNAGTGQAQACVTVTSFISEQTQLTDTVDPIRGGDATGTILASAASVEVSSNEGAVNNVLIYNFGALDPVQQTPGLFNFSNTQVYYDPTPVRDVQTGAITSDFTNATSTRLTVGAGAGQYTVNAETGLGQQTVTLNPAFRVAPGGVLWLRTQVTAPTGTAARQYFETMRWNNTAESSGQAQTNFKAESTTVIP</sequence>
<accession>A0A172T9W6</accession>
<reference evidence="3 4" key="1">
    <citation type="submission" date="2015-01" db="EMBL/GenBank/DDBJ databases">
        <title>Deinococcus puniceus/DY1/ whole genome sequencing.</title>
        <authorList>
            <person name="Kim M.K."/>
            <person name="Srinivasan S."/>
            <person name="Lee J.-J."/>
        </authorList>
    </citation>
    <scope>NUCLEOTIDE SEQUENCE [LARGE SCALE GENOMIC DNA]</scope>
    <source>
        <strain evidence="3 4">DY1</strain>
    </source>
</reference>
<evidence type="ECO:0000256" key="1">
    <source>
        <dbReference type="SAM" id="SignalP"/>
    </source>
</evidence>
<dbReference type="Pfam" id="PF01345">
    <property type="entry name" value="DUF11"/>
    <property type="match status" value="1"/>
</dbReference>
<dbReference type="EMBL" id="CP011387">
    <property type="protein sequence ID" value="ANE43752.1"/>
    <property type="molecule type" value="Genomic_DNA"/>
</dbReference>
<dbReference type="NCBIfam" id="TIGR01451">
    <property type="entry name" value="B_ant_repeat"/>
    <property type="match status" value="1"/>
</dbReference>
<dbReference type="KEGG" id="dpu:SU48_08185"/>
<dbReference type="PROSITE" id="PS51257">
    <property type="entry name" value="PROKAR_LIPOPROTEIN"/>
    <property type="match status" value="1"/>
</dbReference>
<feature type="signal peptide" evidence="1">
    <location>
        <begin position="1"/>
        <end position="19"/>
    </location>
</feature>
<dbReference type="RefSeq" id="WP_064014821.1">
    <property type="nucleotide sequence ID" value="NZ_CP011387.1"/>
</dbReference>
<dbReference type="InterPro" id="IPR001434">
    <property type="entry name" value="OmcB-like_DUF11"/>
</dbReference>